<keyword evidence="1" id="KW-0472">Membrane</keyword>
<feature type="transmembrane region" description="Helical" evidence="1">
    <location>
        <begin position="304"/>
        <end position="321"/>
    </location>
</feature>
<dbReference type="EMBL" id="CZQD01000001">
    <property type="protein sequence ID" value="CUS55474.1"/>
    <property type="molecule type" value="Genomic_DNA"/>
</dbReference>
<feature type="transmembrane region" description="Helical" evidence="1">
    <location>
        <begin position="36"/>
        <end position="54"/>
    </location>
</feature>
<feature type="transmembrane region" description="Helical" evidence="1">
    <location>
        <begin position="66"/>
        <end position="84"/>
    </location>
</feature>
<accession>A0A160TZ49</accession>
<evidence type="ECO:0000313" key="2">
    <source>
        <dbReference type="EMBL" id="CUS55474.1"/>
    </source>
</evidence>
<feature type="transmembrane region" description="Helical" evidence="1">
    <location>
        <begin position="160"/>
        <end position="181"/>
    </location>
</feature>
<feature type="transmembrane region" description="Helical" evidence="1">
    <location>
        <begin position="223"/>
        <end position="241"/>
    </location>
</feature>
<sequence>MPEPYVSPWSRLVDLPYVLVTWLFQPALGQDAAFEIARFVVPLLWLIAYAWLAVRLIREILGEQPSLPQIGAAAVASLFAVIEFMPNRVDHHNVQIVLLLALCLGIVSKHRFAGILVGVASVLSIAVGLECAPYITLALAGVAIHAALAPNSTMVARLSLTGWSLLAFTLPAGLLLTGGAIFQTQCDALSAPWASALIAAGVVAAGAPIIWKRLGLHSPTARLGVLVAGALVVLGVLWTAFPECHAGPYTMINETAHTYWISNVIQEKGPAGAFARGENLLVLIFMVLLALTLGAWMNPKTYRSPVLILLLIATLGTLLTAWQMRNFKFPAALLPLFLPLFIERVRENGGARRAIAVLLPPALLLASFALLIKPTGRALTLIDYMEGDACRDADLSSLETLPASRIMAPLGLSLTLAEYISDTGSPHKIAAMPFHRASPGIERVFQTFALTNPELRKQALAPYSYVAICTLPETSADPSAALLYATLSSSKGWPGLVEVSPITGSRLRLLEIDHDTVE</sequence>
<feature type="transmembrane region" description="Helical" evidence="1">
    <location>
        <begin position="125"/>
        <end position="148"/>
    </location>
</feature>
<feature type="transmembrane region" description="Helical" evidence="1">
    <location>
        <begin position="193"/>
        <end position="211"/>
    </location>
</feature>
<evidence type="ECO:0000256" key="1">
    <source>
        <dbReference type="SAM" id="Phobius"/>
    </source>
</evidence>
<name>A0A160TZ49_9ZZZZ</name>
<keyword evidence="1" id="KW-1133">Transmembrane helix</keyword>
<protein>
    <submittedName>
        <fullName evidence="2">Mlr4739 protein</fullName>
    </submittedName>
</protein>
<proteinExistence type="predicted"/>
<reference evidence="2" key="1">
    <citation type="submission" date="2015-10" db="EMBL/GenBank/DDBJ databases">
        <authorList>
            <person name="Gilbert D.G."/>
        </authorList>
    </citation>
    <scope>NUCLEOTIDE SEQUENCE</scope>
</reference>
<dbReference type="AlphaFoldDB" id="A0A160TZ49"/>
<keyword evidence="1" id="KW-0812">Transmembrane</keyword>
<feature type="transmembrane region" description="Helical" evidence="1">
    <location>
        <begin position="280"/>
        <end position="297"/>
    </location>
</feature>
<feature type="transmembrane region" description="Helical" evidence="1">
    <location>
        <begin position="96"/>
        <end position="119"/>
    </location>
</feature>
<organism evidence="2">
    <name type="scientific">hydrothermal vent metagenome</name>
    <dbReference type="NCBI Taxonomy" id="652676"/>
    <lineage>
        <taxon>unclassified sequences</taxon>
        <taxon>metagenomes</taxon>
        <taxon>ecological metagenomes</taxon>
    </lineage>
</organism>
<feature type="transmembrane region" description="Helical" evidence="1">
    <location>
        <begin position="354"/>
        <end position="372"/>
    </location>
</feature>
<gene>
    <name evidence="2" type="ORF">MGWOODY_Hyp1721</name>
</gene>